<dbReference type="NCBIfam" id="TIGR01994">
    <property type="entry name" value="SUF_scaf_2"/>
    <property type="match status" value="1"/>
</dbReference>
<dbReference type="EMBL" id="JABDJR010000024">
    <property type="protein sequence ID" value="NNF05273.1"/>
    <property type="molecule type" value="Genomic_DNA"/>
</dbReference>
<dbReference type="GO" id="GO:0005506">
    <property type="term" value="F:iron ion binding"/>
    <property type="evidence" value="ECO:0007669"/>
    <property type="project" value="InterPro"/>
</dbReference>
<protein>
    <submittedName>
        <fullName evidence="3">SUF system NifU family Fe-S cluster assembly protein</fullName>
    </submittedName>
</protein>
<dbReference type="GO" id="GO:0051536">
    <property type="term" value="F:iron-sulfur cluster binding"/>
    <property type="evidence" value="ECO:0007669"/>
    <property type="project" value="InterPro"/>
</dbReference>
<evidence type="ECO:0000313" key="3">
    <source>
        <dbReference type="EMBL" id="NNF05273.1"/>
    </source>
</evidence>
<evidence type="ECO:0000259" key="2">
    <source>
        <dbReference type="Pfam" id="PF01592"/>
    </source>
</evidence>
<dbReference type="Gene3D" id="3.90.1010.10">
    <property type="match status" value="1"/>
</dbReference>
<comment type="similarity">
    <text evidence="1">Belongs to the NifU family.</text>
</comment>
<sequence length="150" mass="16498">MSELDELYQEVILDHNRNPRNFGRLEDAQESEGFNPLCGDRISVFVKVEENRVVDVRFEGRGCAISQASASVMTTMTKGKTVEEVQKLFNLFQQVVTDSEGGEEAMEEIGELAALAGVREFPTRVKCATLAWHTLGSILEGQAGTAVSTE</sequence>
<dbReference type="InterPro" id="IPR002871">
    <property type="entry name" value="NIF_FeS_clus_asmbl_NifU_N"/>
</dbReference>
<proteinExistence type="inferred from homology"/>
<organism evidence="3 4">
    <name type="scientific">Eiseniibacteriota bacterium</name>
    <dbReference type="NCBI Taxonomy" id="2212470"/>
    <lineage>
        <taxon>Bacteria</taxon>
        <taxon>Candidatus Eiseniibacteriota</taxon>
    </lineage>
</organism>
<accession>A0A7Y2H136</accession>
<dbReference type="SUPFAM" id="SSF82649">
    <property type="entry name" value="SufE/NifU"/>
    <property type="match status" value="1"/>
</dbReference>
<dbReference type="AlphaFoldDB" id="A0A7Y2H136"/>
<dbReference type="GO" id="GO:0016226">
    <property type="term" value="P:iron-sulfur cluster assembly"/>
    <property type="evidence" value="ECO:0007669"/>
    <property type="project" value="InterPro"/>
</dbReference>
<reference evidence="3 4" key="1">
    <citation type="submission" date="2020-03" db="EMBL/GenBank/DDBJ databases">
        <title>Metabolic flexibility allows generalist bacteria to become dominant in a frequently disturbed ecosystem.</title>
        <authorList>
            <person name="Chen Y.-J."/>
            <person name="Leung P.M."/>
            <person name="Bay S.K."/>
            <person name="Hugenholtz P."/>
            <person name="Kessler A.J."/>
            <person name="Shelley G."/>
            <person name="Waite D.W."/>
            <person name="Cook P.L."/>
            <person name="Greening C."/>
        </authorList>
    </citation>
    <scope>NUCLEOTIDE SEQUENCE [LARGE SCALE GENOMIC DNA]</scope>
    <source>
        <strain evidence="3">SS_bin_28</strain>
    </source>
</reference>
<gene>
    <name evidence="3" type="ORF">HKN21_00800</name>
</gene>
<evidence type="ECO:0000256" key="1">
    <source>
        <dbReference type="ARBA" id="ARBA00006420"/>
    </source>
</evidence>
<dbReference type="Pfam" id="PF01592">
    <property type="entry name" value="NifU_N"/>
    <property type="match status" value="1"/>
</dbReference>
<dbReference type="CDD" id="cd06664">
    <property type="entry name" value="IscU_like"/>
    <property type="match status" value="1"/>
</dbReference>
<name>A0A7Y2H136_UNCEI</name>
<dbReference type="PANTHER" id="PTHR10093">
    <property type="entry name" value="IRON-SULFUR CLUSTER ASSEMBLY ENZYME NIFU HOMOLOG"/>
    <property type="match status" value="1"/>
</dbReference>
<dbReference type="FunFam" id="3.90.1010.10:FF:000002">
    <property type="entry name" value="Iron-sulfur cluster assembly scaffold protein NifU"/>
    <property type="match status" value="1"/>
</dbReference>
<feature type="domain" description="NIF system FeS cluster assembly NifU N-terminal" evidence="2">
    <location>
        <begin position="8"/>
        <end position="127"/>
    </location>
</feature>
<comment type="caution">
    <text evidence="3">The sequence shown here is derived from an EMBL/GenBank/DDBJ whole genome shotgun (WGS) entry which is preliminary data.</text>
</comment>
<dbReference type="Proteomes" id="UP000547674">
    <property type="component" value="Unassembled WGS sequence"/>
</dbReference>
<evidence type="ECO:0000313" key="4">
    <source>
        <dbReference type="Proteomes" id="UP000547674"/>
    </source>
</evidence>